<proteinExistence type="predicted"/>
<protein>
    <submittedName>
        <fullName evidence="1">Uncharacterized protein</fullName>
    </submittedName>
</protein>
<gene>
    <name evidence="1" type="ORF">A4R26_27165</name>
</gene>
<dbReference type="EMBL" id="LWBP01000205">
    <property type="protein sequence ID" value="OQP55783.1"/>
    <property type="molecule type" value="Genomic_DNA"/>
</dbReference>
<name>A0A1V9FBM4_9BACT</name>
<reference evidence="2" key="1">
    <citation type="submission" date="2016-04" db="EMBL/GenBank/DDBJ databases">
        <authorList>
            <person name="Chen L."/>
            <person name="Zhuang W."/>
            <person name="Wang G."/>
        </authorList>
    </citation>
    <scope>NUCLEOTIDE SEQUENCE [LARGE SCALE GENOMIC DNA]</scope>
    <source>
        <strain evidence="2">208</strain>
    </source>
</reference>
<sequence>MRIKIVFALNFLLLLNACNESGLSSDAKKIYDNRQELMQRFSNVDVWRRGDSAFLLHIYNGEKANRYLFKGNNGLKLQRDTIQFRLSEIERFKNVDTINQNTGVRDLLIELLNSMDALNIREISNDRMRLGINPEFFLNKGGVVFFVRDLSLVTNPVWQNYIKESKVIGENWYYRSKKQ</sequence>
<dbReference type="STRING" id="550983.A4R26_27165"/>
<accession>A0A1V9FBM4</accession>
<comment type="caution">
    <text evidence="1">The sequence shown here is derived from an EMBL/GenBank/DDBJ whole genome shotgun (WGS) entry which is preliminary data.</text>
</comment>
<dbReference type="AlphaFoldDB" id="A0A1V9FBM4"/>
<evidence type="ECO:0000313" key="2">
    <source>
        <dbReference type="Proteomes" id="UP000192276"/>
    </source>
</evidence>
<keyword evidence="2" id="KW-1185">Reference proteome</keyword>
<organism evidence="1 2">
    <name type="scientific">Niastella populi</name>
    <dbReference type="NCBI Taxonomy" id="550983"/>
    <lineage>
        <taxon>Bacteria</taxon>
        <taxon>Pseudomonadati</taxon>
        <taxon>Bacteroidota</taxon>
        <taxon>Chitinophagia</taxon>
        <taxon>Chitinophagales</taxon>
        <taxon>Chitinophagaceae</taxon>
        <taxon>Niastella</taxon>
    </lineage>
</organism>
<dbReference type="RefSeq" id="WP_081169188.1">
    <property type="nucleotide sequence ID" value="NZ_LWBP01000205.1"/>
</dbReference>
<dbReference type="Proteomes" id="UP000192276">
    <property type="component" value="Unassembled WGS sequence"/>
</dbReference>
<evidence type="ECO:0000313" key="1">
    <source>
        <dbReference type="EMBL" id="OQP55783.1"/>
    </source>
</evidence>